<dbReference type="EMBL" id="KZ155786">
    <property type="protein sequence ID" value="OUS45724.1"/>
    <property type="molecule type" value="Genomic_DNA"/>
</dbReference>
<dbReference type="CDD" id="cd07596">
    <property type="entry name" value="BAR_SNX"/>
    <property type="match status" value="1"/>
</dbReference>
<dbReference type="InterPro" id="IPR015404">
    <property type="entry name" value="Vps5_C"/>
</dbReference>
<feature type="region of interest" description="Disordered" evidence="2">
    <location>
        <begin position="79"/>
        <end position="98"/>
    </location>
</feature>
<dbReference type="PANTHER" id="PTHR10555:SF170">
    <property type="entry name" value="FI18122P1"/>
    <property type="match status" value="1"/>
</dbReference>
<dbReference type="SUPFAM" id="SSF64268">
    <property type="entry name" value="PX domain"/>
    <property type="match status" value="1"/>
</dbReference>
<dbReference type="PANTHER" id="PTHR10555">
    <property type="entry name" value="SORTING NEXIN"/>
    <property type="match status" value="1"/>
</dbReference>
<dbReference type="CDD" id="cd06859">
    <property type="entry name" value="PX_SNX1_2_like"/>
    <property type="match status" value="1"/>
</dbReference>
<dbReference type="AlphaFoldDB" id="A0A1Y5IBX2"/>
<keyword evidence="1" id="KW-0175">Coiled coil</keyword>
<dbReference type="GO" id="GO:0005768">
    <property type="term" value="C:endosome"/>
    <property type="evidence" value="ECO:0007669"/>
    <property type="project" value="TreeGrafter"/>
</dbReference>
<dbReference type="Pfam" id="PF09325">
    <property type="entry name" value="Vps5"/>
    <property type="match status" value="1"/>
</dbReference>
<dbReference type="Proteomes" id="UP000195557">
    <property type="component" value="Unassembled WGS sequence"/>
</dbReference>
<name>A0A1Y5IBX2_OSTTA</name>
<dbReference type="eggNOG" id="KOG2273">
    <property type="taxonomic scope" value="Eukaryota"/>
</dbReference>
<dbReference type="SUPFAM" id="SSF103657">
    <property type="entry name" value="BAR/IMD domain-like"/>
    <property type="match status" value="1"/>
</dbReference>
<accession>A0A1Y5IBX2</accession>
<feature type="domain" description="PX" evidence="3">
    <location>
        <begin position="99"/>
        <end position="220"/>
    </location>
</feature>
<gene>
    <name evidence="4" type="ORF">BE221DRAFT_96976</name>
</gene>
<dbReference type="PROSITE" id="PS50195">
    <property type="entry name" value="PX"/>
    <property type="match status" value="1"/>
</dbReference>
<protein>
    <submittedName>
        <fullName evidence="4">Sorting nexin 1</fullName>
    </submittedName>
</protein>
<evidence type="ECO:0000313" key="4">
    <source>
        <dbReference type="EMBL" id="OUS45724.1"/>
    </source>
</evidence>
<evidence type="ECO:0000259" key="3">
    <source>
        <dbReference type="PROSITE" id="PS50195"/>
    </source>
</evidence>
<sequence>MFSIARVVLEGARGPSDEHAIATHLDERRARLSHRAPFTNARTGALATHVERARRGALNARLEGDAPPAYDSIHEHAVETSETLPDVPRGGSGGQRMRAPIDVTVTNPTKVGDGLAAYAVYTVSAKKTTADATGYKKDESIVVRRYSDFQWLRGRLSTLFPGIVLFPLPEKTVTTSPFQSDFLEHRRRGLETFMRKVVEHPVLATCEDVVMFLEEQGGSSWDQRAPWYSRGAMGTAIGAMDSWFQSIGTATETWTTGAGMESAMMEEDPKYLEATEYLLLLEERLKRALKSGSAIVDSVQNLGILTGTFGESAHILGDCEEKGAKILLGEEAGGLGQAFRQVGSAACAMRPPTEVQAERLAREFRAPMKQALQHVRAAKEVIDIRMDALLKLQACRAKLQSKRAKLEHALHAPPTPPTPPPTTIFERLSAAVTSPTPVTVEELQRDVGVAESALNDAQKKYDEIRERMENELPRVHAELEVVINDAFASAAVVMKKLAETHVEAWESVFPGCTAEA</sequence>
<feature type="coiled-coil region" evidence="1">
    <location>
        <begin position="440"/>
        <end position="467"/>
    </location>
</feature>
<dbReference type="GO" id="GO:0035091">
    <property type="term" value="F:phosphatidylinositol binding"/>
    <property type="evidence" value="ECO:0007669"/>
    <property type="project" value="InterPro"/>
</dbReference>
<dbReference type="Gene3D" id="1.20.1270.60">
    <property type="entry name" value="Arfaptin homology (AH) domain/BAR domain"/>
    <property type="match status" value="1"/>
</dbReference>
<dbReference type="Pfam" id="PF00787">
    <property type="entry name" value="PX"/>
    <property type="match status" value="1"/>
</dbReference>
<dbReference type="SMART" id="SM00312">
    <property type="entry name" value="PX"/>
    <property type="match status" value="1"/>
</dbReference>
<reference evidence="4" key="1">
    <citation type="submission" date="2017-04" db="EMBL/GenBank/DDBJ databases">
        <title>Population genomics of picophytoplankton unveils novel chromosome hypervariability.</title>
        <authorList>
            <consortium name="DOE Joint Genome Institute"/>
            <person name="Blanc-Mathieu R."/>
            <person name="Krasovec M."/>
            <person name="Hebrard M."/>
            <person name="Yau S."/>
            <person name="Desgranges E."/>
            <person name="Martin J."/>
            <person name="Schackwitz W."/>
            <person name="Kuo A."/>
            <person name="Salin G."/>
            <person name="Donnadieu C."/>
            <person name="Desdevises Y."/>
            <person name="Sanchez-Ferandin S."/>
            <person name="Moreau H."/>
            <person name="Rivals E."/>
            <person name="Grigoriev I.V."/>
            <person name="Grimsley N."/>
            <person name="Eyre-Walker A."/>
            <person name="Piganeau G."/>
        </authorList>
    </citation>
    <scope>NUCLEOTIDE SEQUENCE [LARGE SCALE GENOMIC DNA]</scope>
    <source>
        <strain evidence="4">RCC 1115</strain>
    </source>
</reference>
<dbReference type="InterPro" id="IPR036871">
    <property type="entry name" value="PX_dom_sf"/>
</dbReference>
<dbReference type="InterPro" id="IPR001683">
    <property type="entry name" value="PX_dom"/>
</dbReference>
<dbReference type="InterPro" id="IPR027267">
    <property type="entry name" value="AH/BAR_dom_sf"/>
</dbReference>
<dbReference type="Gene3D" id="3.30.1520.10">
    <property type="entry name" value="Phox-like domain"/>
    <property type="match status" value="1"/>
</dbReference>
<evidence type="ECO:0000256" key="2">
    <source>
        <dbReference type="SAM" id="MobiDB-lite"/>
    </source>
</evidence>
<proteinExistence type="predicted"/>
<evidence type="ECO:0000256" key="1">
    <source>
        <dbReference type="SAM" id="Coils"/>
    </source>
</evidence>
<organism evidence="4">
    <name type="scientific">Ostreococcus tauri</name>
    <name type="common">Marine green alga</name>
    <dbReference type="NCBI Taxonomy" id="70448"/>
    <lineage>
        <taxon>Eukaryota</taxon>
        <taxon>Viridiplantae</taxon>
        <taxon>Chlorophyta</taxon>
        <taxon>Mamiellophyceae</taxon>
        <taxon>Mamiellales</taxon>
        <taxon>Bathycoccaceae</taxon>
        <taxon>Ostreococcus</taxon>
    </lineage>
</organism>